<dbReference type="PANTHER" id="PTHR30346">
    <property type="entry name" value="TRANSCRIPTIONAL DUAL REGULATOR HCAR-RELATED"/>
    <property type="match status" value="1"/>
</dbReference>
<dbReference type="GO" id="GO:0003677">
    <property type="term" value="F:DNA binding"/>
    <property type="evidence" value="ECO:0007669"/>
    <property type="project" value="UniProtKB-KW"/>
</dbReference>
<dbReference type="SUPFAM" id="SSF46785">
    <property type="entry name" value="Winged helix' DNA-binding domain"/>
    <property type="match status" value="1"/>
</dbReference>
<proteinExistence type="inferred from homology"/>
<dbReference type="PROSITE" id="PS50931">
    <property type="entry name" value="HTH_LYSR"/>
    <property type="match status" value="1"/>
</dbReference>
<protein>
    <submittedName>
        <fullName evidence="6">DNA-binding transcriptional LysR family regulator</fullName>
    </submittedName>
</protein>
<dbReference type="Pfam" id="PF03466">
    <property type="entry name" value="LysR_substrate"/>
    <property type="match status" value="1"/>
</dbReference>
<dbReference type="RefSeq" id="WP_221489985.1">
    <property type="nucleotide sequence ID" value="NZ_BAAAUI010000080.1"/>
</dbReference>
<sequence>MADVDTRLLRYFIAVAEHLSFTAAAKTLYLAQPSLSRQIRQLESRLDVELFQRSSTEVRLTAAGTALLAAARTHLTEWEHTQRLVRSAAAAERGALRVGFVATGWGPLARQARTLLSQRHPGKIEPKRLDWGGEPQALREGAVDIAFLWLPADTTGLHVEPVATEARWAALARTHPLADKDSVTIGDLREDPVMWTRRAPSAWVDWWAVNPRPDGSTPRWGPENDNVEEMLEGVATGAAICISPESMARFYTHPELTWLPITDIDPLRIALAWPRERADPLLHAFVRAVLDSLGQGQSV</sequence>
<organism evidence="6 7">
    <name type="scientific">Crossiella cryophila</name>
    <dbReference type="NCBI Taxonomy" id="43355"/>
    <lineage>
        <taxon>Bacteria</taxon>
        <taxon>Bacillati</taxon>
        <taxon>Actinomycetota</taxon>
        <taxon>Actinomycetes</taxon>
        <taxon>Pseudonocardiales</taxon>
        <taxon>Pseudonocardiaceae</taxon>
        <taxon>Crossiella</taxon>
    </lineage>
</organism>
<dbReference type="CDD" id="cd08414">
    <property type="entry name" value="PBP2_LTTR_aromatics_like"/>
    <property type="match status" value="1"/>
</dbReference>
<dbReference type="SUPFAM" id="SSF53850">
    <property type="entry name" value="Periplasmic binding protein-like II"/>
    <property type="match status" value="1"/>
</dbReference>
<evidence type="ECO:0000256" key="4">
    <source>
        <dbReference type="ARBA" id="ARBA00023163"/>
    </source>
</evidence>
<gene>
    <name evidence="6" type="ORF">HNR67_004061</name>
</gene>
<evidence type="ECO:0000313" key="7">
    <source>
        <dbReference type="Proteomes" id="UP000533598"/>
    </source>
</evidence>
<keyword evidence="4" id="KW-0804">Transcription</keyword>
<dbReference type="FunFam" id="1.10.10.10:FF:000001">
    <property type="entry name" value="LysR family transcriptional regulator"/>
    <property type="match status" value="1"/>
</dbReference>
<dbReference type="InterPro" id="IPR005119">
    <property type="entry name" value="LysR_subst-bd"/>
</dbReference>
<comment type="similarity">
    <text evidence="1">Belongs to the LysR transcriptional regulatory family.</text>
</comment>
<evidence type="ECO:0000256" key="1">
    <source>
        <dbReference type="ARBA" id="ARBA00009437"/>
    </source>
</evidence>
<dbReference type="InterPro" id="IPR036390">
    <property type="entry name" value="WH_DNA-bd_sf"/>
</dbReference>
<dbReference type="EMBL" id="JACHMH010000001">
    <property type="protein sequence ID" value="MBB4677943.1"/>
    <property type="molecule type" value="Genomic_DNA"/>
</dbReference>
<keyword evidence="2" id="KW-0805">Transcription regulation</keyword>
<dbReference type="Gene3D" id="1.10.10.10">
    <property type="entry name" value="Winged helix-like DNA-binding domain superfamily/Winged helix DNA-binding domain"/>
    <property type="match status" value="1"/>
</dbReference>
<name>A0A7W7CDS1_9PSEU</name>
<comment type="caution">
    <text evidence="6">The sequence shown here is derived from an EMBL/GenBank/DDBJ whole genome shotgun (WGS) entry which is preliminary data.</text>
</comment>
<accession>A0A7W7CDS1</accession>
<dbReference type="Pfam" id="PF00126">
    <property type="entry name" value="HTH_1"/>
    <property type="match status" value="1"/>
</dbReference>
<evidence type="ECO:0000259" key="5">
    <source>
        <dbReference type="PROSITE" id="PS50931"/>
    </source>
</evidence>
<dbReference type="Gene3D" id="3.40.190.10">
    <property type="entry name" value="Periplasmic binding protein-like II"/>
    <property type="match status" value="2"/>
</dbReference>
<reference evidence="6 7" key="1">
    <citation type="submission" date="2020-08" db="EMBL/GenBank/DDBJ databases">
        <title>Sequencing the genomes of 1000 actinobacteria strains.</title>
        <authorList>
            <person name="Klenk H.-P."/>
        </authorList>
    </citation>
    <scope>NUCLEOTIDE SEQUENCE [LARGE SCALE GENOMIC DNA]</scope>
    <source>
        <strain evidence="6 7">DSM 44230</strain>
    </source>
</reference>
<dbReference type="InterPro" id="IPR000847">
    <property type="entry name" value="LysR_HTH_N"/>
</dbReference>
<keyword evidence="3 6" id="KW-0238">DNA-binding</keyword>
<evidence type="ECO:0000256" key="2">
    <source>
        <dbReference type="ARBA" id="ARBA00023015"/>
    </source>
</evidence>
<dbReference type="PANTHER" id="PTHR30346:SF0">
    <property type="entry name" value="HCA OPERON TRANSCRIPTIONAL ACTIVATOR HCAR"/>
    <property type="match status" value="1"/>
</dbReference>
<dbReference type="GO" id="GO:0003700">
    <property type="term" value="F:DNA-binding transcription factor activity"/>
    <property type="evidence" value="ECO:0007669"/>
    <property type="project" value="InterPro"/>
</dbReference>
<feature type="domain" description="HTH lysR-type" evidence="5">
    <location>
        <begin position="4"/>
        <end position="61"/>
    </location>
</feature>
<evidence type="ECO:0000256" key="3">
    <source>
        <dbReference type="ARBA" id="ARBA00023125"/>
    </source>
</evidence>
<dbReference type="Proteomes" id="UP000533598">
    <property type="component" value="Unassembled WGS sequence"/>
</dbReference>
<evidence type="ECO:0000313" key="6">
    <source>
        <dbReference type="EMBL" id="MBB4677943.1"/>
    </source>
</evidence>
<keyword evidence="7" id="KW-1185">Reference proteome</keyword>
<dbReference type="GO" id="GO:0032993">
    <property type="term" value="C:protein-DNA complex"/>
    <property type="evidence" value="ECO:0007669"/>
    <property type="project" value="TreeGrafter"/>
</dbReference>
<dbReference type="AlphaFoldDB" id="A0A7W7CDS1"/>
<dbReference type="PRINTS" id="PR00039">
    <property type="entry name" value="HTHLYSR"/>
</dbReference>
<dbReference type="InterPro" id="IPR036388">
    <property type="entry name" value="WH-like_DNA-bd_sf"/>
</dbReference>